<dbReference type="Proteomes" id="UP000186817">
    <property type="component" value="Unassembled WGS sequence"/>
</dbReference>
<feature type="compositionally biased region" description="Polar residues" evidence="1">
    <location>
        <begin position="65"/>
        <end position="74"/>
    </location>
</feature>
<organism evidence="2 3">
    <name type="scientific">Symbiodinium microadriaticum</name>
    <name type="common">Dinoflagellate</name>
    <name type="synonym">Zooxanthella microadriatica</name>
    <dbReference type="NCBI Taxonomy" id="2951"/>
    <lineage>
        <taxon>Eukaryota</taxon>
        <taxon>Sar</taxon>
        <taxon>Alveolata</taxon>
        <taxon>Dinophyceae</taxon>
        <taxon>Suessiales</taxon>
        <taxon>Symbiodiniaceae</taxon>
        <taxon>Symbiodinium</taxon>
    </lineage>
</organism>
<reference evidence="2 3" key="1">
    <citation type="submission" date="2016-02" db="EMBL/GenBank/DDBJ databases">
        <title>Genome analysis of coral dinoflagellate symbionts highlights evolutionary adaptations to a symbiotic lifestyle.</title>
        <authorList>
            <person name="Aranda M."/>
            <person name="Li Y."/>
            <person name="Liew Y.J."/>
            <person name="Baumgarten S."/>
            <person name="Simakov O."/>
            <person name="Wilson M."/>
            <person name="Piel J."/>
            <person name="Ashoor H."/>
            <person name="Bougouffa S."/>
            <person name="Bajic V.B."/>
            <person name="Ryu T."/>
            <person name="Ravasi T."/>
            <person name="Bayer T."/>
            <person name="Micklem G."/>
            <person name="Kim H."/>
            <person name="Bhak J."/>
            <person name="Lajeunesse T.C."/>
            <person name="Voolstra C.R."/>
        </authorList>
    </citation>
    <scope>NUCLEOTIDE SEQUENCE [LARGE SCALE GENOMIC DNA]</scope>
    <source>
        <strain evidence="2 3">CCMP2467</strain>
    </source>
</reference>
<proteinExistence type="predicted"/>
<sequence length="112" mass="12830">MNTRREASDPEWAAWEVLWEGSELAAVEAGLEIWLVLGSWKLRQVDRGRVIQPRDATPILHYQMPATTGYPTGQTDDDPDACGEDDEYGSENEADDYFDDEDDFDDYDDDDY</sequence>
<comment type="caution">
    <text evidence="2">The sequence shown here is derived from an EMBL/GenBank/DDBJ whole genome shotgun (WGS) entry which is preliminary data.</text>
</comment>
<evidence type="ECO:0000313" key="2">
    <source>
        <dbReference type="EMBL" id="OLP78698.1"/>
    </source>
</evidence>
<name>A0A1Q9C6Z7_SYMMI</name>
<dbReference type="EMBL" id="LSRX01001576">
    <property type="protein sequence ID" value="OLP78698.1"/>
    <property type="molecule type" value="Genomic_DNA"/>
</dbReference>
<dbReference type="AlphaFoldDB" id="A0A1Q9C6Z7"/>
<feature type="region of interest" description="Disordered" evidence="1">
    <location>
        <begin position="62"/>
        <end position="112"/>
    </location>
</feature>
<gene>
    <name evidence="2" type="ORF">AK812_SmicGene41103</name>
</gene>
<protein>
    <submittedName>
        <fullName evidence="2">Uncharacterized protein</fullName>
    </submittedName>
</protein>
<evidence type="ECO:0000313" key="3">
    <source>
        <dbReference type="Proteomes" id="UP000186817"/>
    </source>
</evidence>
<feature type="compositionally biased region" description="Acidic residues" evidence="1">
    <location>
        <begin position="75"/>
        <end position="112"/>
    </location>
</feature>
<keyword evidence="3" id="KW-1185">Reference proteome</keyword>
<evidence type="ECO:0000256" key="1">
    <source>
        <dbReference type="SAM" id="MobiDB-lite"/>
    </source>
</evidence>
<accession>A0A1Q9C6Z7</accession>